<keyword evidence="1" id="KW-0812">Transmembrane</keyword>
<name>A0A9W6R622_9PSEU</name>
<dbReference type="AlphaFoldDB" id="A0A9W6R622"/>
<organism evidence="2 3">
    <name type="scientific">Amycolatopsis taiwanensis</name>
    <dbReference type="NCBI Taxonomy" id="342230"/>
    <lineage>
        <taxon>Bacteria</taxon>
        <taxon>Bacillati</taxon>
        <taxon>Actinomycetota</taxon>
        <taxon>Actinomycetes</taxon>
        <taxon>Pseudonocardiales</taxon>
        <taxon>Pseudonocardiaceae</taxon>
        <taxon>Amycolatopsis</taxon>
    </lineage>
</organism>
<reference evidence="2" key="1">
    <citation type="submission" date="2023-03" db="EMBL/GenBank/DDBJ databases">
        <title>Amycolatopsis taiwanensis NBRC 103393.</title>
        <authorList>
            <person name="Ichikawa N."/>
            <person name="Sato H."/>
            <person name="Tonouchi N."/>
        </authorList>
    </citation>
    <scope>NUCLEOTIDE SEQUENCE</scope>
    <source>
        <strain evidence="2">NBRC 103393</strain>
    </source>
</reference>
<feature type="transmembrane region" description="Helical" evidence="1">
    <location>
        <begin position="35"/>
        <end position="55"/>
    </location>
</feature>
<sequence length="101" mass="9789">MGSGVAAEVLVGAGTLVAVLAALAVVLSGSVYRRLHFLTVLNSAAAPLIGAGAATAGGLSLTTATVLVIVLLLVLTGPVLGAAIGRVNAQRSGDTVEESPE</sequence>
<feature type="transmembrane region" description="Helical" evidence="1">
    <location>
        <begin position="61"/>
        <end position="84"/>
    </location>
</feature>
<keyword evidence="1" id="KW-1133">Transmembrane helix</keyword>
<evidence type="ECO:0008006" key="4">
    <source>
        <dbReference type="Google" id="ProtNLM"/>
    </source>
</evidence>
<protein>
    <recommendedName>
        <fullName evidence="4">Sodium:proton antiporter</fullName>
    </recommendedName>
</protein>
<evidence type="ECO:0000313" key="3">
    <source>
        <dbReference type="Proteomes" id="UP001165136"/>
    </source>
</evidence>
<keyword evidence="1" id="KW-0472">Membrane</keyword>
<dbReference type="Proteomes" id="UP001165136">
    <property type="component" value="Unassembled WGS sequence"/>
</dbReference>
<dbReference type="EMBL" id="BSTI01000020">
    <property type="protein sequence ID" value="GLY70099.1"/>
    <property type="molecule type" value="Genomic_DNA"/>
</dbReference>
<keyword evidence="3" id="KW-1185">Reference proteome</keyword>
<dbReference type="RefSeq" id="WP_027944419.1">
    <property type="nucleotide sequence ID" value="NZ_BSTI01000020.1"/>
</dbReference>
<dbReference type="InterPro" id="IPR005133">
    <property type="entry name" value="PhaG_MnhG_YufB"/>
</dbReference>
<dbReference type="GO" id="GO:0015297">
    <property type="term" value="F:antiporter activity"/>
    <property type="evidence" value="ECO:0007669"/>
    <property type="project" value="InterPro"/>
</dbReference>
<dbReference type="GO" id="GO:0098662">
    <property type="term" value="P:inorganic cation transmembrane transport"/>
    <property type="evidence" value="ECO:0007669"/>
    <property type="project" value="InterPro"/>
</dbReference>
<dbReference type="Pfam" id="PF03334">
    <property type="entry name" value="PhaG_MnhG_YufB"/>
    <property type="match status" value="1"/>
</dbReference>
<feature type="transmembrane region" description="Helical" evidence="1">
    <location>
        <begin position="6"/>
        <end position="28"/>
    </location>
</feature>
<evidence type="ECO:0000313" key="2">
    <source>
        <dbReference type="EMBL" id="GLY70099.1"/>
    </source>
</evidence>
<comment type="caution">
    <text evidence="2">The sequence shown here is derived from an EMBL/GenBank/DDBJ whole genome shotgun (WGS) entry which is preliminary data.</text>
</comment>
<evidence type="ECO:0000256" key="1">
    <source>
        <dbReference type="SAM" id="Phobius"/>
    </source>
</evidence>
<proteinExistence type="predicted"/>
<accession>A0A9W6R622</accession>
<gene>
    <name evidence="2" type="ORF">Atai01_67180</name>
</gene>